<dbReference type="PANTHER" id="PTHR11102:SF160">
    <property type="entry name" value="ERAD-ASSOCIATED E3 UBIQUITIN-PROTEIN LIGASE COMPONENT HRD3"/>
    <property type="match status" value="1"/>
</dbReference>
<keyword evidence="2" id="KW-1185">Reference proteome</keyword>
<dbReference type="SUPFAM" id="SSF81901">
    <property type="entry name" value="HCP-like"/>
    <property type="match status" value="2"/>
</dbReference>
<evidence type="ECO:0008006" key="3">
    <source>
        <dbReference type="Google" id="ProtNLM"/>
    </source>
</evidence>
<protein>
    <recommendedName>
        <fullName evidence="3">Sel1 repeat family protein</fullName>
    </recommendedName>
</protein>
<organism evidence="1 2">
    <name type="scientific">Duganella rivi</name>
    <dbReference type="NCBI Taxonomy" id="2666083"/>
    <lineage>
        <taxon>Bacteria</taxon>
        <taxon>Pseudomonadati</taxon>
        <taxon>Pseudomonadota</taxon>
        <taxon>Betaproteobacteria</taxon>
        <taxon>Burkholderiales</taxon>
        <taxon>Oxalobacteraceae</taxon>
        <taxon>Telluria group</taxon>
        <taxon>Duganella</taxon>
    </lineage>
</organism>
<dbReference type="Pfam" id="PF08238">
    <property type="entry name" value="Sel1"/>
    <property type="match status" value="4"/>
</dbReference>
<accession>A0A7X4KCF7</accession>
<dbReference type="PANTHER" id="PTHR11102">
    <property type="entry name" value="SEL-1-LIKE PROTEIN"/>
    <property type="match status" value="1"/>
</dbReference>
<evidence type="ECO:0000313" key="2">
    <source>
        <dbReference type="Proteomes" id="UP000450012"/>
    </source>
</evidence>
<evidence type="ECO:0000313" key="1">
    <source>
        <dbReference type="EMBL" id="MYM69126.1"/>
    </source>
</evidence>
<comment type="caution">
    <text evidence="1">The sequence shown here is derived from an EMBL/GenBank/DDBJ whole genome shotgun (WGS) entry which is preliminary data.</text>
</comment>
<name>A0A7X4KCF7_9BURK</name>
<reference evidence="1 2" key="1">
    <citation type="submission" date="2019-12" db="EMBL/GenBank/DDBJ databases">
        <title>Novel species isolated from a subtropical stream in China.</title>
        <authorList>
            <person name="Lu H."/>
        </authorList>
    </citation>
    <scope>NUCLEOTIDE SEQUENCE [LARGE SCALE GENOMIC DNA]</scope>
    <source>
        <strain evidence="1 2">FT55W</strain>
    </source>
</reference>
<dbReference type="Gene3D" id="1.25.40.10">
    <property type="entry name" value="Tetratricopeptide repeat domain"/>
    <property type="match status" value="2"/>
</dbReference>
<dbReference type="InterPro" id="IPR050767">
    <property type="entry name" value="Sel1_AlgK"/>
</dbReference>
<proteinExistence type="predicted"/>
<dbReference type="InterPro" id="IPR011990">
    <property type="entry name" value="TPR-like_helical_dom_sf"/>
</dbReference>
<dbReference type="InterPro" id="IPR006597">
    <property type="entry name" value="Sel1-like"/>
</dbReference>
<dbReference type="EMBL" id="WWCK01000006">
    <property type="protein sequence ID" value="MYM69126.1"/>
    <property type="molecule type" value="Genomic_DNA"/>
</dbReference>
<gene>
    <name evidence="1" type="ORF">GTP45_20105</name>
</gene>
<dbReference type="AlphaFoldDB" id="A0A7X4KCF7"/>
<dbReference type="SMART" id="SM00671">
    <property type="entry name" value="SEL1"/>
    <property type="match status" value="4"/>
</dbReference>
<dbReference type="RefSeq" id="WP_161015649.1">
    <property type="nucleotide sequence ID" value="NZ_WWCK01000006.1"/>
</dbReference>
<dbReference type="Proteomes" id="UP000450012">
    <property type="component" value="Unassembled WGS sequence"/>
</dbReference>
<sequence length="422" mass="45991">MAKREGLHLIRGARAGSADAQLALARCYLDGAAGLPANLPTALYWLERAAQQDCAEASLLMVDARRKLAEHQAQAVQAAPMTADSLEQAWQDGEYLTYLAHTLPRARALWKTHGIPQRRTAAEGPLLLPVADARLMTRCGLGLQSAGAAAGADAAAEMYRYFQLAARSGDAEAQLALGLLLARMGPDGRRLLDSPHRVNSKLAVRWMTQAGNQGMSQAWFMLARLHSRCDLAQRSPADVDACLEKAAALGHVEAQLECGARAWRARGAAPDNDVRAAYWLLLAAKQGCASAAALLRKVSPARGARQWTQPPPPPQDGTHRLADCEVMLSARLELAAQFNLSRVETLMIDPSEADHGHCLVLRIYGAYGRSKRRLVLVQTDAQREVLDRVSRLFRNIDCGPDGPEGSYRKRLYRLNARCRATV</sequence>